<dbReference type="GO" id="GO:0005509">
    <property type="term" value="F:calcium ion binding"/>
    <property type="evidence" value="ECO:0007669"/>
    <property type="project" value="InterPro"/>
</dbReference>
<dbReference type="PROSITE" id="PS51257">
    <property type="entry name" value="PROKAR_LIPOPROTEIN"/>
    <property type="match status" value="1"/>
</dbReference>
<dbReference type="SUPFAM" id="SSF55724">
    <property type="entry name" value="Mog1p/PsbP-like"/>
    <property type="match status" value="1"/>
</dbReference>
<dbReference type="Pfam" id="PF01789">
    <property type="entry name" value="PsbP"/>
    <property type="match status" value="1"/>
</dbReference>
<dbReference type="RefSeq" id="WP_036906565.1">
    <property type="nucleotide sequence ID" value="NZ_CP138967.1"/>
</dbReference>
<accession>A0A0A2C3E3</accession>
<evidence type="ECO:0000259" key="2">
    <source>
        <dbReference type="Pfam" id="PF01789"/>
    </source>
</evidence>
<dbReference type="GO" id="GO:0015979">
    <property type="term" value="P:photosynthesis"/>
    <property type="evidence" value="ECO:0007669"/>
    <property type="project" value="InterPro"/>
</dbReference>
<dbReference type="GO" id="GO:0009654">
    <property type="term" value="C:photosystem II oxygen evolving complex"/>
    <property type="evidence" value="ECO:0007669"/>
    <property type="project" value="InterPro"/>
</dbReference>
<feature type="domain" description="PsbP C-terminal" evidence="2">
    <location>
        <begin position="31"/>
        <end position="179"/>
    </location>
</feature>
<reference evidence="4" key="1">
    <citation type="journal article" date="2014" name="Sci. Data">
        <title>Genomes of diverse isolates of the marine cyanobacterium Prochlorococcus.</title>
        <authorList>
            <person name="Biller S."/>
            <person name="Berube P."/>
            <person name="Thompson J."/>
            <person name="Kelly L."/>
            <person name="Roggensack S."/>
            <person name="Awad L."/>
            <person name="Roache-Johnson K."/>
            <person name="Ding H."/>
            <person name="Giovannoni S.J."/>
            <person name="Moore L.R."/>
            <person name="Chisholm S.W."/>
        </authorList>
    </citation>
    <scope>NUCLEOTIDE SEQUENCE [LARGE SCALE GENOMIC DNA]</scope>
    <source>
        <strain evidence="4">PAC1</strain>
    </source>
</reference>
<evidence type="ECO:0000313" key="3">
    <source>
        <dbReference type="EMBL" id="KGG20022.1"/>
    </source>
</evidence>
<dbReference type="NCBIfam" id="NF040946">
    <property type="entry name" value="PSII_PsbP"/>
    <property type="match status" value="1"/>
</dbReference>
<organism evidence="3 4">
    <name type="scientific">Prochlorococcus marinus str. PAC1</name>
    <dbReference type="NCBI Taxonomy" id="59924"/>
    <lineage>
        <taxon>Bacteria</taxon>
        <taxon>Bacillati</taxon>
        <taxon>Cyanobacteriota</taxon>
        <taxon>Cyanophyceae</taxon>
        <taxon>Synechococcales</taxon>
        <taxon>Prochlorococcaceae</taxon>
        <taxon>Prochlorococcus</taxon>
    </lineage>
</organism>
<dbReference type="PANTHER" id="PTHR31407">
    <property type="match status" value="1"/>
</dbReference>
<dbReference type="Gene3D" id="3.40.1000.10">
    <property type="entry name" value="Mog1/PsbP, alpha/beta/alpha sandwich"/>
    <property type="match status" value="1"/>
</dbReference>
<dbReference type="GO" id="GO:0019898">
    <property type="term" value="C:extrinsic component of membrane"/>
    <property type="evidence" value="ECO:0007669"/>
    <property type="project" value="InterPro"/>
</dbReference>
<dbReference type="Proteomes" id="UP000030392">
    <property type="component" value="Unassembled WGS sequence"/>
</dbReference>
<proteinExistence type="predicted"/>
<name>A0A0A2C3E3_PROMR</name>
<dbReference type="InterPro" id="IPR002683">
    <property type="entry name" value="PsbP_C"/>
</dbReference>
<evidence type="ECO:0000256" key="1">
    <source>
        <dbReference type="SAM" id="SignalP"/>
    </source>
</evidence>
<dbReference type="InterPro" id="IPR016123">
    <property type="entry name" value="Mog1/PsbP_a/b/a-sand"/>
</dbReference>
<feature type="signal peptide" evidence="1">
    <location>
        <begin position="1"/>
        <end position="29"/>
    </location>
</feature>
<dbReference type="EMBL" id="JNAX01000014">
    <property type="protein sequence ID" value="KGG20022.1"/>
    <property type="molecule type" value="Genomic_DNA"/>
</dbReference>
<protein>
    <submittedName>
        <fullName evidence="3">Photosystem II oxygen evolving complex protein PsbP</fullName>
    </submittedName>
</protein>
<dbReference type="AlphaFoldDB" id="A0A0A2C3E3"/>
<gene>
    <name evidence="3" type="ORF">EV03_1486</name>
</gene>
<dbReference type="PANTHER" id="PTHR31407:SF16">
    <property type="entry name" value="PSBP DOMAIN-CONTAINING PROTEIN 7, CHLOROPLASTIC"/>
    <property type="match status" value="1"/>
</dbReference>
<comment type="caution">
    <text evidence="3">The sequence shown here is derived from an EMBL/GenBank/DDBJ whole genome shotgun (WGS) entry which is preliminary data.</text>
</comment>
<keyword evidence="1" id="KW-0732">Signal</keyword>
<feature type="chain" id="PRO_5001986366" evidence="1">
    <location>
        <begin position="30"/>
        <end position="181"/>
    </location>
</feature>
<sequence>MIKLFRTSFKSLLAIALVLTLGACSTGGAAGLEPFKSQDGRYGFLFPTGWTRVAVDNGPEVVYHDLINSDETLSLVISKLENEVDLSDLGGADAVGERLFGEKNSNNPIQLIDASEREVDQRKFYDLEYSVDSEVNNRHEFATVVVDRGYLYTLAASTSEERWSKMQDTFKRVVSSFTFFI</sequence>
<evidence type="ECO:0000313" key="4">
    <source>
        <dbReference type="Proteomes" id="UP000030392"/>
    </source>
</evidence>